<dbReference type="GO" id="GO:0009113">
    <property type="term" value="P:purine nucleobase biosynthetic process"/>
    <property type="evidence" value="ECO:0007669"/>
    <property type="project" value="InterPro"/>
</dbReference>
<gene>
    <name evidence="9" type="ORF">METZ01_LOCUS60320</name>
</gene>
<dbReference type="UniPathway" id="UPA00074">
    <property type="reaction ID" value="UER00124"/>
</dbReference>
<protein>
    <recommendedName>
        <fullName evidence="3">amidophosphoribosyltransferase</fullName>
        <ecNumber evidence="3">2.4.2.14</ecNumber>
    </recommendedName>
</protein>
<evidence type="ECO:0000256" key="6">
    <source>
        <dbReference type="ARBA" id="ARBA00022755"/>
    </source>
</evidence>
<dbReference type="InterPro" id="IPR035584">
    <property type="entry name" value="PurF_N"/>
</dbReference>
<accession>A0A381SU40</accession>
<keyword evidence="5" id="KW-0808">Transferase</keyword>
<evidence type="ECO:0000256" key="3">
    <source>
        <dbReference type="ARBA" id="ARBA00011941"/>
    </source>
</evidence>
<dbReference type="Pfam" id="PF13537">
    <property type="entry name" value="GATase_7"/>
    <property type="match status" value="1"/>
</dbReference>
<organism evidence="9">
    <name type="scientific">marine metagenome</name>
    <dbReference type="NCBI Taxonomy" id="408172"/>
    <lineage>
        <taxon>unclassified sequences</taxon>
        <taxon>metagenomes</taxon>
        <taxon>ecological metagenomes</taxon>
    </lineage>
</organism>
<dbReference type="InterPro" id="IPR029057">
    <property type="entry name" value="PRTase-like"/>
</dbReference>
<evidence type="ECO:0000256" key="4">
    <source>
        <dbReference type="ARBA" id="ARBA00022676"/>
    </source>
</evidence>
<dbReference type="GO" id="GO:0004044">
    <property type="term" value="F:amidophosphoribosyltransferase activity"/>
    <property type="evidence" value="ECO:0007669"/>
    <property type="project" value="UniProtKB-EC"/>
</dbReference>
<dbReference type="InterPro" id="IPR029055">
    <property type="entry name" value="Ntn_hydrolases_N"/>
</dbReference>
<evidence type="ECO:0000259" key="8">
    <source>
        <dbReference type="PROSITE" id="PS51278"/>
    </source>
</evidence>
<dbReference type="EC" id="2.4.2.14" evidence="3"/>
<dbReference type="InterPro" id="IPR000836">
    <property type="entry name" value="PRTase_dom"/>
</dbReference>
<dbReference type="CDD" id="cd00715">
    <property type="entry name" value="GPATase_N"/>
    <property type="match status" value="1"/>
</dbReference>
<dbReference type="HAMAP" id="MF_01931">
    <property type="entry name" value="PurF"/>
    <property type="match status" value="1"/>
</dbReference>
<dbReference type="InterPro" id="IPR017932">
    <property type="entry name" value="GATase_2_dom"/>
</dbReference>
<reference evidence="9" key="1">
    <citation type="submission" date="2018-05" db="EMBL/GenBank/DDBJ databases">
        <authorList>
            <person name="Lanie J.A."/>
            <person name="Ng W.-L."/>
            <person name="Kazmierczak K.M."/>
            <person name="Andrzejewski T.M."/>
            <person name="Davidsen T.M."/>
            <person name="Wayne K.J."/>
            <person name="Tettelin H."/>
            <person name="Glass J.I."/>
            <person name="Rusch D."/>
            <person name="Podicherti R."/>
            <person name="Tsui H.-C.T."/>
            <person name="Winkler M.E."/>
        </authorList>
    </citation>
    <scope>NUCLEOTIDE SEQUENCE</scope>
</reference>
<dbReference type="GO" id="GO:0006189">
    <property type="term" value="P:'de novo' IMP biosynthetic process"/>
    <property type="evidence" value="ECO:0007669"/>
    <property type="project" value="UniProtKB-UniPathway"/>
</dbReference>
<feature type="domain" description="Glutamine amidotransferase type-2" evidence="8">
    <location>
        <begin position="2"/>
        <end position="219"/>
    </location>
</feature>
<dbReference type="PANTHER" id="PTHR11907">
    <property type="entry name" value="AMIDOPHOSPHORIBOSYLTRANSFERASE"/>
    <property type="match status" value="1"/>
</dbReference>
<keyword evidence="4" id="KW-0328">Glycosyltransferase</keyword>
<comment type="pathway">
    <text evidence="1">Purine metabolism; IMP biosynthesis via de novo pathway; N(1)-(5-phospho-D-ribosyl)glycinamide from 5-phospho-alpha-D-ribose 1-diphosphate: step 1/2.</text>
</comment>
<dbReference type="PROSITE" id="PS51278">
    <property type="entry name" value="GATASE_TYPE_2"/>
    <property type="match status" value="1"/>
</dbReference>
<keyword evidence="7" id="KW-0315">Glutamine amidotransferase</keyword>
<dbReference type="Gene3D" id="3.60.20.10">
    <property type="entry name" value="Glutamine Phosphoribosylpyrophosphate, subunit 1, domain 1"/>
    <property type="match status" value="1"/>
</dbReference>
<evidence type="ECO:0000313" key="9">
    <source>
        <dbReference type="EMBL" id="SVA07466.1"/>
    </source>
</evidence>
<sequence length="449" mass="49323">MCGILGVFNNPQAAELTYFGLHSLQHRGQESAGICVSDGEKFHTHRGTGLVTEAFGQDQHLQLNGHIGIGHVRYTTAGDSGLLNAQPLVFRYSGGQVAVAHNGNLVNAKRLRTDLEKQGSIFQTNSDTEVIPHLIARAGPPIRKAVQEAFRRIEGAYALIFMTETQLVAAQDPRGFHPLSLGKLDDGWLVASETCAHDVCGAEFVREIEPGEMLMIDRDGLHSSSFVDPDDRSVCSFEYIYFARPDSEIDNISVHKARKELGRQICREMPTEADVVIGVPDSGLAAAIGYAEESGYPYELGMMKNRYVGRTFIQPDQELRRKGVRMKLSVVRQAVEGKRVILVDDSIVRGTTSGRIVEILKNAGAMEVHMRVTSPPIKFPCLYGIDTARRMELISSTKTPEEICEKIGADSLHFLSAEGMIASTDRNDSSQNRGHCLACFNGNYPTNTS</sequence>
<keyword evidence="6" id="KW-0658">Purine biosynthesis</keyword>
<evidence type="ECO:0000256" key="1">
    <source>
        <dbReference type="ARBA" id="ARBA00005209"/>
    </source>
</evidence>
<dbReference type="Gene3D" id="3.40.50.2020">
    <property type="match status" value="1"/>
</dbReference>
<proteinExistence type="inferred from homology"/>
<dbReference type="CDD" id="cd06223">
    <property type="entry name" value="PRTases_typeI"/>
    <property type="match status" value="1"/>
</dbReference>
<dbReference type="PIRSF" id="PIRSF000485">
    <property type="entry name" value="Amd_phspho_trans"/>
    <property type="match status" value="1"/>
</dbReference>
<dbReference type="SUPFAM" id="SSF53271">
    <property type="entry name" value="PRTase-like"/>
    <property type="match status" value="1"/>
</dbReference>
<dbReference type="AlphaFoldDB" id="A0A381SU40"/>
<dbReference type="InterPro" id="IPR005854">
    <property type="entry name" value="PurF"/>
</dbReference>
<evidence type="ECO:0000256" key="5">
    <source>
        <dbReference type="ARBA" id="ARBA00022679"/>
    </source>
</evidence>
<dbReference type="SUPFAM" id="SSF56235">
    <property type="entry name" value="N-terminal nucleophile aminohydrolases (Ntn hydrolases)"/>
    <property type="match status" value="1"/>
</dbReference>
<evidence type="ECO:0000256" key="2">
    <source>
        <dbReference type="ARBA" id="ARBA00010138"/>
    </source>
</evidence>
<dbReference type="EMBL" id="UINC01003569">
    <property type="protein sequence ID" value="SVA07466.1"/>
    <property type="molecule type" value="Genomic_DNA"/>
</dbReference>
<dbReference type="Pfam" id="PF00156">
    <property type="entry name" value="Pribosyltran"/>
    <property type="match status" value="1"/>
</dbReference>
<comment type="similarity">
    <text evidence="2">In the C-terminal section; belongs to the purine/pyrimidine phosphoribosyltransferase family.</text>
</comment>
<evidence type="ECO:0000256" key="7">
    <source>
        <dbReference type="ARBA" id="ARBA00022962"/>
    </source>
</evidence>
<name>A0A381SU40_9ZZZZ</name>
<dbReference type="NCBIfam" id="TIGR01134">
    <property type="entry name" value="purF"/>
    <property type="match status" value="1"/>
</dbReference>